<evidence type="ECO:0000313" key="2">
    <source>
        <dbReference type="Proteomes" id="UP000199514"/>
    </source>
</evidence>
<dbReference type="OrthoDB" id="799931at2"/>
<evidence type="ECO:0000313" key="1">
    <source>
        <dbReference type="EMBL" id="SFC93237.1"/>
    </source>
</evidence>
<protein>
    <submittedName>
        <fullName evidence="1">Uncharacterized protein</fullName>
    </submittedName>
</protein>
<name>A0A1I1N6F7_9BACT</name>
<dbReference type="STRING" id="927664.SAMN05421780_11311"/>
<accession>A0A1I1N6F7</accession>
<proteinExistence type="predicted"/>
<dbReference type="Proteomes" id="UP000199514">
    <property type="component" value="Unassembled WGS sequence"/>
</dbReference>
<keyword evidence="2" id="KW-1185">Reference proteome</keyword>
<gene>
    <name evidence="1" type="ORF">SAMN05421780_11311</name>
</gene>
<organism evidence="1 2">
    <name type="scientific">Flexibacter flexilis DSM 6793</name>
    <dbReference type="NCBI Taxonomy" id="927664"/>
    <lineage>
        <taxon>Bacteria</taxon>
        <taxon>Pseudomonadati</taxon>
        <taxon>Bacteroidota</taxon>
        <taxon>Cytophagia</taxon>
        <taxon>Cytophagales</taxon>
        <taxon>Flexibacteraceae</taxon>
        <taxon>Flexibacter</taxon>
    </lineage>
</organism>
<dbReference type="RefSeq" id="WP_091516202.1">
    <property type="nucleotide sequence ID" value="NZ_FOLE01000013.1"/>
</dbReference>
<dbReference type="AlphaFoldDB" id="A0A1I1N6F7"/>
<reference evidence="1 2" key="1">
    <citation type="submission" date="2016-10" db="EMBL/GenBank/DDBJ databases">
        <authorList>
            <person name="de Groot N.N."/>
        </authorList>
    </citation>
    <scope>NUCLEOTIDE SEQUENCE [LARGE SCALE GENOMIC DNA]</scope>
    <source>
        <strain evidence="1 2">DSM 6793</strain>
    </source>
</reference>
<dbReference type="EMBL" id="FOLE01000013">
    <property type="protein sequence ID" value="SFC93237.1"/>
    <property type="molecule type" value="Genomic_DNA"/>
</dbReference>
<sequence length="131" mass="15328">MINQELYNVFQEWANRTVEVLRQQIKSKNIKETDALLRSLSTKLSQQTGGVVSAQFWFNTYGRFVDMGAGRRRKAETQATNRAVWKSRGRKPKKWYSRPIHARIHRLREIVTLDVAEIALKQVLEELDKAK</sequence>